<dbReference type="AlphaFoldDB" id="A0A4V4HB02"/>
<sequence length="222" mass="25887">MTERMVTKERQQQRIEGFRHNPIELAKLTTHIRGKYEEKKRDMHATWYHMKTTSVNREDQLPRAIVTNSASSRQTLKLVQLLYDCAHCRSENKSLIVVVQIEVNELTNAVAARKLGQFIAKGSKTTKLRKRKMVVVQTKLQETVITLKERIRTTFDPDDVLDRRAAAEETLAANVDLVESDGDDQRHRNYYVTRSDCNFDFDYCLNRRRTCDYADSSDWEGT</sequence>
<evidence type="ECO:0000313" key="1">
    <source>
        <dbReference type="EMBL" id="THU77475.1"/>
    </source>
</evidence>
<evidence type="ECO:0000313" key="2">
    <source>
        <dbReference type="Proteomes" id="UP000297245"/>
    </source>
</evidence>
<reference evidence="1 2" key="1">
    <citation type="journal article" date="2019" name="Nat. Ecol. Evol.">
        <title>Megaphylogeny resolves global patterns of mushroom evolution.</title>
        <authorList>
            <person name="Varga T."/>
            <person name="Krizsan K."/>
            <person name="Foldi C."/>
            <person name="Dima B."/>
            <person name="Sanchez-Garcia M."/>
            <person name="Sanchez-Ramirez S."/>
            <person name="Szollosi G.J."/>
            <person name="Szarkandi J.G."/>
            <person name="Papp V."/>
            <person name="Albert L."/>
            <person name="Andreopoulos W."/>
            <person name="Angelini C."/>
            <person name="Antonin V."/>
            <person name="Barry K.W."/>
            <person name="Bougher N.L."/>
            <person name="Buchanan P."/>
            <person name="Buyck B."/>
            <person name="Bense V."/>
            <person name="Catcheside P."/>
            <person name="Chovatia M."/>
            <person name="Cooper J."/>
            <person name="Damon W."/>
            <person name="Desjardin D."/>
            <person name="Finy P."/>
            <person name="Geml J."/>
            <person name="Haridas S."/>
            <person name="Hughes K."/>
            <person name="Justo A."/>
            <person name="Karasinski D."/>
            <person name="Kautmanova I."/>
            <person name="Kiss B."/>
            <person name="Kocsube S."/>
            <person name="Kotiranta H."/>
            <person name="LaButti K.M."/>
            <person name="Lechner B.E."/>
            <person name="Liimatainen K."/>
            <person name="Lipzen A."/>
            <person name="Lukacs Z."/>
            <person name="Mihaltcheva S."/>
            <person name="Morgado L.N."/>
            <person name="Niskanen T."/>
            <person name="Noordeloos M.E."/>
            <person name="Ohm R.A."/>
            <person name="Ortiz-Santana B."/>
            <person name="Ovrebo C."/>
            <person name="Racz N."/>
            <person name="Riley R."/>
            <person name="Savchenko A."/>
            <person name="Shiryaev A."/>
            <person name="Soop K."/>
            <person name="Spirin V."/>
            <person name="Szebenyi C."/>
            <person name="Tomsovsky M."/>
            <person name="Tulloss R.E."/>
            <person name="Uehling J."/>
            <person name="Grigoriev I.V."/>
            <person name="Vagvolgyi C."/>
            <person name="Papp T."/>
            <person name="Martin F.M."/>
            <person name="Miettinen O."/>
            <person name="Hibbett D.S."/>
            <person name="Nagy L.G."/>
        </authorList>
    </citation>
    <scope>NUCLEOTIDE SEQUENCE [LARGE SCALE GENOMIC DNA]</scope>
    <source>
        <strain evidence="1 2">CBS 962.96</strain>
    </source>
</reference>
<accession>A0A4V4HB02</accession>
<name>A0A4V4HB02_DENBC</name>
<dbReference type="Proteomes" id="UP000297245">
    <property type="component" value="Unassembled WGS sequence"/>
</dbReference>
<dbReference type="EMBL" id="ML180425">
    <property type="protein sequence ID" value="THU77475.1"/>
    <property type="molecule type" value="Genomic_DNA"/>
</dbReference>
<gene>
    <name evidence="1" type="ORF">K435DRAFT_812413</name>
</gene>
<organism evidence="1 2">
    <name type="scientific">Dendrothele bispora (strain CBS 962.96)</name>
    <dbReference type="NCBI Taxonomy" id="1314807"/>
    <lineage>
        <taxon>Eukaryota</taxon>
        <taxon>Fungi</taxon>
        <taxon>Dikarya</taxon>
        <taxon>Basidiomycota</taxon>
        <taxon>Agaricomycotina</taxon>
        <taxon>Agaricomycetes</taxon>
        <taxon>Agaricomycetidae</taxon>
        <taxon>Agaricales</taxon>
        <taxon>Agaricales incertae sedis</taxon>
        <taxon>Dendrothele</taxon>
    </lineage>
</organism>
<keyword evidence="2" id="KW-1185">Reference proteome</keyword>
<protein>
    <submittedName>
        <fullName evidence="1">Uncharacterized protein</fullName>
    </submittedName>
</protein>
<proteinExistence type="predicted"/>